<sequence length="88" mass="9832">MAVEDILGVDIKDGEAEKLVTMGDLYELVGEKLNSKTDFDPVWALVCQIAREHSGSRDPIDKKTTFFPKFAEERTELPNATGESDDRT</sequence>
<dbReference type="EMBL" id="CP014328">
    <property type="protein sequence ID" value="AML53802.1"/>
    <property type="molecule type" value="Genomic_DNA"/>
</dbReference>
<dbReference type="OrthoDB" id="8419758at2"/>
<accession>A0A126V692</accession>
<keyword evidence="2" id="KW-1185">Reference proteome</keyword>
<dbReference type="KEGG" id="hat:RC74_21345"/>
<reference evidence="1 2" key="1">
    <citation type="submission" date="2016-02" db="EMBL/GenBank/DDBJ databases">
        <title>Complete genome sequence of Halocynthiibacter arcticus PAMC 20958t from arctic marine sediment.</title>
        <authorList>
            <person name="Lee Y.M."/>
            <person name="Baek K."/>
            <person name="Lee H.K."/>
            <person name="Shin S.C."/>
        </authorList>
    </citation>
    <scope>NUCLEOTIDE SEQUENCE [LARGE SCALE GENOMIC DNA]</scope>
    <source>
        <strain evidence="1">PAMC 20958</strain>
        <plasmid evidence="2">Plasmid</plasmid>
    </source>
</reference>
<evidence type="ECO:0000313" key="1">
    <source>
        <dbReference type="EMBL" id="AML53802.1"/>
    </source>
</evidence>
<organism evidence="1 2">
    <name type="scientific">Falsihalocynthiibacter arcticus</name>
    <dbReference type="NCBI Taxonomy" id="1579316"/>
    <lineage>
        <taxon>Bacteria</taxon>
        <taxon>Pseudomonadati</taxon>
        <taxon>Pseudomonadota</taxon>
        <taxon>Alphaproteobacteria</taxon>
        <taxon>Rhodobacterales</taxon>
        <taxon>Roseobacteraceae</taxon>
        <taxon>Falsihalocynthiibacter</taxon>
    </lineage>
</organism>
<dbReference type="InterPro" id="IPR036736">
    <property type="entry name" value="ACP-like_sf"/>
</dbReference>
<dbReference type="Proteomes" id="UP000070371">
    <property type="component" value="Plasmid unnamed"/>
</dbReference>
<keyword evidence="1" id="KW-0614">Plasmid</keyword>
<gene>
    <name evidence="1" type="ORF">RC74_21345</name>
</gene>
<name>A0A126V692_9RHOB</name>
<dbReference type="AlphaFoldDB" id="A0A126V692"/>
<protein>
    <submittedName>
        <fullName evidence="1">Uncharacterized protein</fullName>
    </submittedName>
</protein>
<proteinExistence type="predicted"/>
<evidence type="ECO:0000313" key="2">
    <source>
        <dbReference type="Proteomes" id="UP000070371"/>
    </source>
</evidence>
<dbReference type="Gene3D" id="1.10.1200.10">
    <property type="entry name" value="ACP-like"/>
    <property type="match status" value="1"/>
</dbReference>
<geneLocation type="plasmid" evidence="1">
    <name>unnamed</name>
</geneLocation>